<protein>
    <recommendedName>
        <fullName evidence="2">Transposase DDE domain-containing protein</fullName>
    </recommendedName>
</protein>
<evidence type="ECO:0008006" key="2">
    <source>
        <dbReference type="Google" id="ProtNLM"/>
    </source>
</evidence>
<sequence length="75" mass="8775">CFGRMGWQKARNYGQRNYSELAIQRYKRILGNAMQSREFNRQKQEAMIGCGILNKMTRLGSPFAQNTLPLAHYDF</sequence>
<accession>X1AIH5</accession>
<dbReference type="AlphaFoldDB" id="X1AIH5"/>
<name>X1AIH5_9ZZZZ</name>
<reference evidence="1" key="1">
    <citation type="journal article" date="2014" name="Front. Microbiol.">
        <title>High frequency of phylogenetically diverse reductive dehalogenase-homologous genes in deep subseafloor sedimentary metagenomes.</title>
        <authorList>
            <person name="Kawai M."/>
            <person name="Futagami T."/>
            <person name="Toyoda A."/>
            <person name="Takaki Y."/>
            <person name="Nishi S."/>
            <person name="Hori S."/>
            <person name="Arai W."/>
            <person name="Tsubouchi T."/>
            <person name="Morono Y."/>
            <person name="Uchiyama I."/>
            <person name="Ito T."/>
            <person name="Fujiyama A."/>
            <person name="Inagaki F."/>
            <person name="Takami H."/>
        </authorList>
    </citation>
    <scope>NUCLEOTIDE SEQUENCE</scope>
    <source>
        <strain evidence="1">Expedition CK06-06</strain>
    </source>
</reference>
<organism evidence="1">
    <name type="scientific">marine sediment metagenome</name>
    <dbReference type="NCBI Taxonomy" id="412755"/>
    <lineage>
        <taxon>unclassified sequences</taxon>
        <taxon>metagenomes</taxon>
        <taxon>ecological metagenomes</taxon>
    </lineage>
</organism>
<gene>
    <name evidence="1" type="ORF">S01H4_21044</name>
</gene>
<dbReference type="EMBL" id="BART01009503">
    <property type="protein sequence ID" value="GAG69462.1"/>
    <property type="molecule type" value="Genomic_DNA"/>
</dbReference>
<feature type="non-terminal residue" evidence="1">
    <location>
        <position position="1"/>
    </location>
</feature>
<comment type="caution">
    <text evidence="1">The sequence shown here is derived from an EMBL/GenBank/DDBJ whole genome shotgun (WGS) entry which is preliminary data.</text>
</comment>
<proteinExistence type="predicted"/>
<evidence type="ECO:0000313" key="1">
    <source>
        <dbReference type="EMBL" id="GAG69462.1"/>
    </source>
</evidence>